<feature type="compositionally biased region" description="Polar residues" evidence="1">
    <location>
        <begin position="529"/>
        <end position="541"/>
    </location>
</feature>
<feature type="region of interest" description="Disordered" evidence="1">
    <location>
        <begin position="387"/>
        <end position="464"/>
    </location>
</feature>
<feature type="region of interest" description="Disordered" evidence="1">
    <location>
        <begin position="494"/>
        <end position="556"/>
    </location>
</feature>
<evidence type="ECO:0000313" key="2">
    <source>
        <dbReference type="EMBL" id="OCL02694.1"/>
    </source>
</evidence>
<proteinExistence type="predicted"/>
<evidence type="ECO:0000256" key="1">
    <source>
        <dbReference type="SAM" id="MobiDB-lite"/>
    </source>
</evidence>
<name>A0A8E2EPY0_9PEZI</name>
<keyword evidence="3" id="KW-1185">Reference proteome</keyword>
<reference evidence="2 3" key="1">
    <citation type="journal article" date="2016" name="Nat. Commun.">
        <title>Ectomycorrhizal ecology is imprinted in the genome of the dominant symbiotic fungus Cenococcum geophilum.</title>
        <authorList>
            <consortium name="DOE Joint Genome Institute"/>
            <person name="Peter M."/>
            <person name="Kohler A."/>
            <person name="Ohm R.A."/>
            <person name="Kuo A."/>
            <person name="Krutzmann J."/>
            <person name="Morin E."/>
            <person name="Arend M."/>
            <person name="Barry K.W."/>
            <person name="Binder M."/>
            <person name="Choi C."/>
            <person name="Clum A."/>
            <person name="Copeland A."/>
            <person name="Grisel N."/>
            <person name="Haridas S."/>
            <person name="Kipfer T."/>
            <person name="LaButti K."/>
            <person name="Lindquist E."/>
            <person name="Lipzen A."/>
            <person name="Maire R."/>
            <person name="Meier B."/>
            <person name="Mihaltcheva S."/>
            <person name="Molinier V."/>
            <person name="Murat C."/>
            <person name="Poggeler S."/>
            <person name="Quandt C.A."/>
            <person name="Sperisen C."/>
            <person name="Tritt A."/>
            <person name="Tisserant E."/>
            <person name="Crous P.W."/>
            <person name="Henrissat B."/>
            <person name="Nehls U."/>
            <person name="Egli S."/>
            <person name="Spatafora J.W."/>
            <person name="Grigoriev I.V."/>
            <person name="Martin F.M."/>
        </authorList>
    </citation>
    <scope>NUCLEOTIDE SEQUENCE [LARGE SCALE GENOMIC DNA]</scope>
    <source>
        <strain evidence="2 3">CBS 207.34</strain>
    </source>
</reference>
<dbReference type="Proteomes" id="UP000250140">
    <property type="component" value="Unassembled WGS sequence"/>
</dbReference>
<dbReference type="EMBL" id="KV750900">
    <property type="protein sequence ID" value="OCL02694.1"/>
    <property type="molecule type" value="Genomic_DNA"/>
</dbReference>
<feature type="region of interest" description="Disordered" evidence="1">
    <location>
        <begin position="64"/>
        <end position="129"/>
    </location>
</feature>
<feature type="compositionally biased region" description="Polar residues" evidence="1">
    <location>
        <begin position="104"/>
        <end position="119"/>
    </location>
</feature>
<feature type="compositionally biased region" description="Polar residues" evidence="1">
    <location>
        <begin position="503"/>
        <end position="523"/>
    </location>
</feature>
<feature type="compositionally biased region" description="Polar residues" evidence="1">
    <location>
        <begin position="416"/>
        <end position="431"/>
    </location>
</feature>
<organism evidence="2 3">
    <name type="scientific">Glonium stellatum</name>
    <dbReference type="NCBI Taxonomy" id="574774"/>
    <lineage>
        <taxon>Eukaryota</taxon>
        <taxon>Fungi</taxon>
        <taxon>Dikarya</taxon>
        <taxon>Ascomycota</taxon>
        <taxon>Pezizomycotina</taxon>
        <taxon>Dothideomycetes</taxon>
        <taxon>Pleosporomycetidae</taxon>
        <taxon>Gloniales</taxon>
        <taxon>Gloniaceae</taxon>
        <taxon>Glonium</taxon>
    </lineage>
</organism>
<protein>
    <submittedName>
        <fullName evidence="2">Uncharacterized protein</fullName>
    </submittedName>
</protein>
<accession>A0A8E2EPY0</accession>
<dbReference type="AlphaFoldDB" id="A0A8E2EPY0"/>
<evidence type="ECO:0000313" key="3">
    <source>
        <dbReference type="Proteomes" id="UP000250140"/>
    </source>
</evidence>
<gene>
    <name evidence="2" type="ORF">AOQ84DRAFT_369012</name>
</gene>
<feature type="compositionally biased region" description="Basic and acidic residues" evidence="1">
    <location>
        <begin position="85"/>
        <end position="94"/>
    </location>
</feature>
<sequence length="1185" mass="129457">MSDSTITIEASRAMYHAERTKRIAAEDQLRASEAKHATLLAQFDLLFQRAEDFWNQMQALKKQLHGDHQDPISPASGRSSTQRALSKDTLDHDNAIFALPEKPTQPTATPNTSSKTDNQVAHVPSAQVQKKQDAATLDFRTIIAEAVDVEENDGNGTTLVKTFEAEVALDTRNDGSSAAVVHSILRYALPNESAFGSDFEHAAAGLPASDIAEAKMTVLIDATTAWRPNQLHFKSPIHYGVKLMNRLALLKASAAAVHQGPHVPVVYPPATALPAPVVTSTVLITTTTLAAPPVTAAAISTALVPFWALPSSTVPFQASGLVSTSLPKRKLRRFRETRCPKKRCSYALWFNLLPPRGPKRLDKPIRLRSNKCDLNKMDAIPTGQAITIPPHPIAHNGSSNCDSDMQDAADMPTNGPPGNSTSQLQQLSAGTSPGCILPKSEDVEMSENEPAPATITPANPSSSGVIQSVALSNSVGSTMTDTMLGNLSLGNTMGHFSHALSGPTPQNQPQSTGQNDGTGTSESGPDESSGATSCTPDSTGISEPLTLSMHDKPSSASDDLIAKELAKAPVEEPSVQEVSEVVEKEQAKSQTILPTVGSTAELVKWVRETFSDVATWNVARNLEYAGLHLLNINNNWDQLDPIFSASNPPTFKTLEPVCTFIQRSWWLAGQGQISFNEQLKGRRTIVLRHAVILSMRSSLKTRKDVYYDWDFDGNATNPLIWQVDFSTKDARTKLAGRVDACLESLKVLLPQDTSQVPVLRGVPMPSELHRQFHVAFRLHQLIELIVWVSDSKSDNGNALVGSIGECVEETKAALKEIGSHLPKDSNEREVYEVANKLSHELHCFFTDFDVKRLVCYIHEGIYAFSETEADSIKSKMAQALAPQEPSLLFSGSFTMIPLNSKGESAVAYAEVLRDIIAPLQNTLMNRRMWVDDIVIQDVTDQLRDVESNWHKVAGQLKRTEEKEEILSGISKLYECLDTGLIRAQAKQQCIDPMIDVTTIRRSMRSLVKSALEEQNVTLPGLYTPTEFTGTVNPMRMEIGQDVGQMAELAECVSSCLQMILDCLQAAETTGDLEEKETLKCAAGGLRHIIEAAYGAWRVLPDKGYAKIESLIGEKLEEISDGINEVRAEPGKDAETISMISCLRNRCDLVIRVFSRHESADILLDFLKDVDAVRRTPGQGWEAMTV</sequence>